<gene>
    <name evidence="1" type="ORF">A4U43_C01F10480</name>
</gene>
<dbReference type="PANTHER" id="PTHR33740:SF1">
    <property type="entry name" value="SLH DOMAIN PROTEIN"/>
    <property type="match status" value="1"/>
</dbReference>
<reference evidence="2" key="1">
    <citation type="journal article" date="2017" name="Nat. Commun.">
        <title>The asparagus genome sheds light on the origin and evolution of a young Y chromosome.</title>
        <authorList>
            <person name="Harkess A."/>
            <person name="Zhou J."/>
            <person name="Xu C."/>
            <person name="Bowers J.E."/>
            <person name="Van der Hulst R."/>
            <person name="Ayyampalayam S."/>
            <person name="Mercati F."/>
            <person name="Riccardi P."/>
            <person name="McKain M.R."/>
            <person name="Kakrana A."/>
            <person name="Tang H."/>
            <person name="Ray J."/>
            <person name="Groenendijk J."/>
            <person name="Arikit S."/>
            <person name="Mathioni S.M."/>
            <person name="Nakano M."/>
            <person name="Shan H."/>
            <person name="Telgmann-Rauber A."/>
            <person name="Kanno A."/>
            <person name="Yue Z."/>
            <person name="Chen H."/>
            <person name="Li W."/>
            <person name="Chen Y."/>
            <person name="Xu X."/>
            <person name="Zhang Y."/>
            <person name="Luo S."/>
            <person name="Chen H."/>
            <person name="Gao J."/>
            <person name="Mao Z."/>
            <person name="Pires J.C."/>
            <person name="Luo M."/>
            <person name="Kudrna D."/>
            <person name="Wing R.A."/>
            <person name="Meyers B.C."/>
            <person name="Yi K."/>
            <person name="Kong H."/>
            <person name="Lavrijsen P."/>
            <person name="Sunseri F."/>
            <person name="Falavigna A."/>
            <person name="Ye Y."/>
            <person name="Leebens-Mack J.H."/>
            <person name="Chen G."/>
        </authorList>
    </citation>
    <scope>NUCLEOTIDE SEQUENCE [LARGE SCALE GENOMIC DNA]</scope>
    <source>
        <strain evidence="2">cv. DH0086</strain>
    </source>
</reference>
<evidence type="ECO:0000313" key="1">
    <source>
        <dbReference type="EMBL" id="ONK79822.1"/>
    </source>
</evidence>
<name>A0A5P1FNY1_ASPOF</name>
<protein>
    <submittedName>
        <fullName evidence="1">Uncharacterized protein</fullName>
    </submittedName>
</protein>
<sequence length="187" mass="21962">MTEIIQSEISRREAENQAKLAEMEEIRSDLIRRGEIQGTWEEKLNKEKEREIEVQRDFQTALVELEKEKTARDEGLAEYMKEKAALDYQQQLLLSLRKEVDDMNDRLSTEKINLSAEQQSLEKLFADLHDQQDAAIEAKSILEAEKEALRILRYWVEEEALKIRDRSKILEQAAQRWKWPSSSGKLA</sequence>
<dbReference type="EMBL" id="CM007381">
    <property type="protein sequence ID" value="ONK79822.1"/>
    <property type="molecule type" value="Genomic_DNA"/>
</dbReference>
<dbReference type="Gramene" id="ONK79822">
    <property type="protein sequence ID" value="ONK79822"/>
    <property type="gene ID" value="A4U43_C01F10480"/>
</dbReference>
<keyword evidence="2" id="KW-1185">Reference proteome</keyword>
<accession>A0A5P1FNY1</accession>
<proteinExistence type="predicted"/>
<evidence type="ECO:0000313" key="2">
    <source>
        <dbReference type="Proteomes" id="UP000243459"/>
    </source>
</evidence>
<dbReference type="OMA" id="LVIMKER"/>
<dbReference type="Proteomes" id="UP000243459">
    <property type="component" value="Chromosome 1"/>
</dbReference>
<dbReference type="AlphaFoldDB" id="A0A5P1FNY1"/>
<dbReference type="PANTHER" id="PTHR33740">
    <property type="entry name" value="GPI-ANCHORED ADHESIN-LIKE PROTEIN"/>
    <property type="match status" value="1"/>
</dbReference>
<organism evidence="1 2">
    <name type="scientific">Asparagus officinalis</name>
    <name type="common">Garden asparagus</name>
    <dbReference type="NCBI Taxonomy" id="4686"/>
    <lineage>
        <taxon>Eukaryota</taxon>
        <taxon>Viridiplantae</taxon>
        <taxon>Streptophyta</taxon>
        <taxon>Embryophyta</taxon>
        <taxon>Tracheophyta</taxon>
        <taxon>Spermatophyta</taxon>
        <taxon>Magnoliopsida</taxon>
        <taxon>Liliopsida</taxon>
        <taxon>Asparagales</taxon>
        <taxon>Asparagaceae</taxon>
        <taxon>Asparagoideae</taxon>
        <taxon>Asparagus</taxon>
    </lineage>
</organism>